<reference evidence="6" key="1">
    <citation type="submission" date="2020-05" db="EMBL/GenBank/DDBJ databases">
        <authorList>
            <person name="Chiriac C."/>
            <person name="Salcher M."/>
            <person name="Ghai R."/>
            <person name="Kavagutti S V."/>
        </authorList>
    </citation>
    <scope>NUCLEOTIDE SEQUENCE</scope>
</reference>
<dbReference type="CDD" id="cd18689">
    <property type="entry name" value="PIN_VapC-like"/>
    <property type="match status" value="1"/>
</dbReference>
<dbReference type="EMBL" id="CAEZUN010000166">
    <property type="protein sequence ID" value="CAB4609766.1"/>
    <property type="molecule type" value="Genomic_DNA"/>
</dbReference>
<dbReference type="PANTHER" id="PTHR39677">
    <property type="entry name" value="RIBONUCLEASE VAPC6"/>
    <property type="match status" value="1"/>
</dbReference>
<dbReference type="EMBL" id="CAFBOV010000004">
    <property type="protein sequence ID" value="CAB4986958.1"/>
    <property type="molecule type" value="Genomic_DNA"/>
</dbReference>
<dbReference type="InterPro" id="IPR002716">
    <property type="entry name" value="PIN_dom"/>
</dbReference>
<dbReference type="SUPFAM" id="SSF88723">
    <property type="entry name" value="PIN domain-like"/>
    <property type="match status" value="1"/>
</dbReference>
<dbReference type="EMBL" id="CAEZSE010000190">
    <property type="protein sequence ID" value="CAB4542648.1"/>
    <property type="molecule type" value="Genomic_DNA"/>
</dbReference>
<dbReference type="Gene3D" id="3.40.50.1010">
    <property type="entry name" value="5'-nuclease"/>
    <property type="match status" value="1"/>
</dbReference>
<dbReference type="PANTHER" id="PTHR39677:SF4">
    <property type="entry name" value="RIBONUCLEASE VAPC6"/>
    <property type="match status" value="1"/>
</dbReference>
<organism evidence="6">
    <name type="scientific">freshwater metagenome</name>
    <dbReference type="NCBI Taxonomy" id="449393"/>
    <lineage>
        <taxon>unclassified sequences</taxon>
        <taxon>metagenomes</taxon>
        <taxon>ecological metagenomes</taxon>
    </lineage>
</organism>
<proteinExistence type="predicted"/>
<dbReference type="EMBL" id="CAFAAP010000035">
    <property type="protein sequence ID" value="CAB4797534.1"/>
    <property type="molecule type" value="Genomic_DNA"/>
</dbReference>
<protein>
    <submittedName>
        <fullName evidence="6">Unannotated protein</fullName>
    </submittedName>
</protein>
<dbReference type="Pfam" id="PF01850">
    <property type="entry name" value="PIN"/>
    <property type="match status" value="1"/>
</dbReference>
<evidence type="ECO:0000259" key="1">
    <source>
        <dbReference type="Pfam" id="PF01850"/>
    </source>
</evidence>
<accession>A0A6J7U6Q4</accession>
<evidence type="ECO:0000313" key="4">
    <source>
        <dbReference type="EMBL" id="CAB4797534.1"/>
    </source>
</evidence>
<dbReference type="EMBL" id="CAFBQV010000037">
    <property type="protein sequence ID" value="CAB5061491.1"/>
    <property type="molecule type" value="Genomic_DNA"/>
</dbReference>
<gene>
    <name evidence="2" type="ORF">UFOPK1353_01022</name>
    <name evidence="3" type="ORF">UFOPK1826_01182</name>
    <name evidence="4" type="ORF">UFOPK3026_00362</name>
    <name evidence="5" type="ORF">UFOPK4020_00039</name>
    <name evidence="6" type="ORF">UFOPK4345_00366</name>
</gene>
<evidence type="ECO:0000313" key="3">
    <source>
        <dbReference type="EMBL" id="CAB4609766.1"/>
    </source>
</evidence>
<evidence type="ECO:0000313" key="6">
    <source>
        <dbReference type="EMBL" id="CAB5061491.1"/>
    </source>
</evidence>
<evidence type="ECO:0000313" key="2">
    <source>
        <dbReference type="EMBL" id="CAB4542648.1"/>
    </source>
</evidence>
<name>A0A6J7U6Q4_9ZZZZ</name>
<dbReference type="AlphaFoldDB" id="A0A6J7U6Q4"/>
<feature type="domain" description="PIN" evidence="1">
    <location>
        <begin position="3"/>
        <end position="116"/>
    </location>
</feature>
<sequence>MNICLDSWAVIEWLEDRPSAALVEKAIASRPVISLVNVCEVLYIISKRHGEKASNQVLPALRQKLRFVEVDQDLAVSAAKIKATYKMALGDAFCVATALAHNAKIYTGDSEIIRAEGNWKVQDLR</sequence>
<evidence type="ECO:0000313" key="5">
    <source>
        <dbReference type="EMBL" id="CAB4986958.1"/>
    </source>
</evidence>
<dbReference type="InterPro" id="IPR029060">
    <property type="entry name" value="PIN-like_dom_sf"/>
</dbReference>